<gene>
    <name evidence="7" type="ORF">JVW63_04455</name>
</gene>
<evidence type="ECO:0000256" key="2">
    <source>
        <dbReference type="ARBA" id="ARBA00022475"/>
    </source>
</evidence>
<evidence type="ECO:0000313" key="8">
    <source>
        <dbReference type="Proteomes" id="UP000705983"/>
    </source>
</evidence>
<keyword evidence="8" id="KW-1185">Reference proteome</keyword>
<feature type="transmembrane region" description="Helical" evidence="6">
    <location>
        <begin position="167"/>
        <end position="187"/>
    </location>
</feature>
<comment type="subcellular location">
    <subcellularLocation>
        <location evidence="1">Cell membrane</location>
        <topology evidence="1">Multi-pass membrane protein</topology>
    </subcellularLocation>
</comment>
<feature type="transmembrane region" description="Helical" evidence="6">
    <location>
        <begin position="241"/>
        <end position="260"/>
    </location>
</feature>
<evidence type="ECO:0000256" key="6">
    <source>
        <dbReference type="SAM" id="Phobius"/>
    </source>
</evidence>
<keyword evidence="3 6" id="KW-0812">Transmembrane</keyword>
<feature type="transmembrane region" description="Helical" evidence="6">
    <location>
        <begin position="272"/>
        <end position="299"/>
    </location>
</feature>
<organism evidence="7 8">
    <name type="scientific">Flaviflexus equikiangi</name>
    <dbReference type="NCBI Taxonomy" id="2758573"/>
    <lineage>
        <taxon>Bacteria</taxon>
        <taxon>Bacillati</taxon>
        <taxon>Actinomycetota</taxon>
        <taxon>Actinomycetes</taxon>
        <taxon>Actinomycetales</taxon>
        <taxon>Actinomycetaceae</taxon>
        <taxon>Flaviflexus</taxon>
    </lineage>
</organism>
<accession>A0ABS2TE69</accession>
<dbReference type="RefSeq" id="WP_187996314.1">
    <property type="nucleotide sequence ID" value="NZ_JACEXG010000002.1"/>
</dbReference>
<dbReference type="Proteomes" id="UP000705983">
    <property type="component" value="Unassembled WGS sequence"/>
</dbReference>
<evidence type="ECO:0000256" key="1">
    <source>
        <dbReference type="ARBA" id="ARBA00004651"/>
    </source>
</evidence>
<keyword evidence="5 6" id="KW-0472">Membrane</keyword>
<feature type="transmembrane region" description="Helical" evidence="6">
    <location>
        <begin position="123"/>
        <end position="146"/>
    </location>
</feature>
<name>A0ABS2TE69_9ACTO</name>
<keyword evidence="4 6" id="KW-1133">Transmembrane helix</keyword>
<proteinExistence type="predicted"/>
<sequence length="399" mass="43056">MADEIFYDAPSTVPSTQAVTIQQEPLVHKVMNLRIVRAFQRYGSAKGAMLSGGIAYSGIFSIAAALTIAITAFMAFLGRNETLRKTVFDGVNEAMPGILKTADDPSGLIRPESLILDTALNPASIIAAGLLLWTALSVMNALKMSLRAMFGIVRLPETFIVLKARDLVAFLGLAIGVLVSSVLTSAAGALGDMVLEFLGVEGAIGQWFLRITSLAVAFLVDFVVIALLFRYTAGARPPRRDLILGASLGALGTSVVRFLGTSVIGSVSDNPVLAPFVAVATLLLWVNFVSRIVLIAAAFTANPPAPPKITVPEAIHAHSTPNYVTLSVPETTSWTFEPFTGVIVPDLTNDPEFSSRQKHDLPEWDTAEGRARLERIKEMELELDREKMRYRIDQEEDAS</sequence>
<protein>
    <submittedName>
        <fullName evidence="7">YihY/virulence factor BrkB family protein</fullName>
    </submittedName>
</protein>
<dbReference type="PANTHER" id="PTHR30213">
    <property type="entry name" value="INNER MEMBRANE PROTEIN YHJD"/>
    <property type="match status" value="1"/>
</dbReference>
<reference evidence="8" key="1">
    <citation type="submission" date="2021-02" db="EMBL/GenBank/DDBJ databases">
        <title>Leucobacter sp. CX169.</title>
        <authorList>
            <person name="Cheng Y."/>
        </authorList>
    </citation>
    <scope>NUCLEOTIDE SEQUENCE [LARGE SCALE GENOMIC DNA]</scope>
    <source>
        <strain evidence="8">JY899</strain>
    </source>
</reference>
<dbReference type="Pfam" id="PF03631">
    <property type="entry name" value="Virul_fac_BrkB"/>
    <property type="match status" value="1"/>
</dbReference>
<evidence type="ECO:0000256" key="4">
    <source>
        <dbReference type="ARBA" id="ARBA00022989"/>
    </source>
</evidence>
<dbReference type="EMBL" id="JAFFJS010000002">
    <property type="protein sequence ID" value="MBM9432950.1"/>
    <property type="molecule type" value="Genomic_DNA"/>
</dbReference>
<comment type="caution">
    <text evidence="7">The sequence shown here is derived from an EMBL/GenBank/DDBJ whole genome shotgun (WGS) entry which is preliminary data.</text>
</comment>
<evidence type="ECO:0000256" key="3">
    <source>
        <dbReference type="ARBA" id="ARBA00022692"/>
    </source>
</evidence>
<keyword evidence="2" id="KW-1003">Cell membrane</keyword>
<evidence type="ECO:0000313" key="7">
    <source>
        <dbReference type="EMBL" id="MBM9432950.1"/>
    </source>
</evidence>
<evidence type="ECO:0000256" key="5">
    <source>
        <dbReference type="ARBA" id="ARBA00023136"/>
    </source>
</evidence>
<feature type="transmembrane region" description="Helical" evidence="6">
    <location>
        <begin position="207"/>
        <end position="229"/>
    </location>
</feature>
<dbReference type="PANTHER" id="PTHR30213:SF1">
    <property type="entry name" value="INNER MEMBRANE PROTEIN YHJD"/>
    <property type="match status" value="1"/>
</dbReference>
<feature type="transmembrane region" description="Helical" evidence="6">
    <location>
        <begin position="54"/>
        <end position="77"/>
    </location>
</feature>
<dbReference type="InterPro" id="IPR017039">
    <property type="entry name" value="Virul_fac_BrkB"/>
</dbReference>